<dbReference type="AlphaFoldDB" id="A0A0M3JM98"/>
<accession>A0A0M3JM98</accession>
<proteinExistence type="predicted"/>
<evidence type="ECO:0000313" key="1">
    <source>
        <dbReference type="WBParaSite" id="ASIM_0000878201-mRNA-1"/>
    </source>
</evidence>
<dbReference type="Gene3D" id="2.30.29.150">
    <property type="match status" value="1"/>
</dbReference>
<name>A0A0M3JM98_ANISI</name>
<reference evidence="1" key="1">
    <citation type="submission" date="2017-02" db="UniProtKB">
        <authorList>
            <consortium name="WormBaseParasite"/>
        </authorList>
    </citation>
    <scope>IDENTIFICATION</scope>
</reference>
<protein>
    <submittedName>
        <fullName evidence="1">SPT16 domain-containing protein</fullName>
    </submittedName>
</protein>
<sequence length="45" mass="4821">LILSTAKGNPKLKDLFVRPNIIAKRVSGSLEAHANVGDAFLGWDS</sequence>
<dbReference type="WBParaSite" id="ASIM_0000878201-mRNA-1">
    <property type="protein sequence ID" value="ASIM_0000878201-mRNA-1"/>
    <property type="gene ID" value="ASIM_0000878201"/>
</dbReference>
<organism evidence="1">
    <name type="scientific">Anisakis simplex</name>
    <name type="common">Herring worm</name>
    <dbReference type="NCBI Taxonomy" id="6269"/>
    <lineage>
        <taxon>Eukaryota</taxon>
        <taxon>Metazoa</taxon>
        <taxon>Ecdysozoa</taxon>
        <taxon>Nematoda</taxon>
        <taxon>Chromadorea</taxon>
        <taxon>Rhabditida</taxon>
        <taxon>Spirurina</taxon>
        <taxon>Ascaridomorpha</taxon>
        <taxon>Ascaridoidea</taxon>
        <taxon>Anisakidae</taxon>
        <taxon>Anisakis</taxon>
        <taxon>Anisakis simplex complex</taxon>
    </lineage>
</organism>